<keyword evidence="6 7" id="KW-0539">Nucleus</keyword>
<name>A0A0K9NYH8_ZOSMR</name>
<feature type="compositionally biased region" description="Polar residues" evidence="8">
    <location>
        <begin position="1535"/>
        <end position="1548"/>
    </location>
</feature>
<dbReference type="InterPro" id="IPR049540">
    <property type="entry name" value="Spt6-like_S1"/>
</dbReference>
<dbReference type="FunFam" id="1.10.150.850:FF:000001">
    <property type="entry name" value="Transcription elongation factor spt6"/>
    <property type="match status" value="1"/>
</dbReference>
<evidence type="ECO:0000256" key="1">
    <source>
        <dbReference type="ARBA" id="ARBA00004123"/>
    </source>
</evidence>
<feature type="domain" description="S1 motif" evidence="9">
    <location>
        <begin position="1150"/>
        <end position="1221"/>
    </location>
</feature>
<dbReference type="InterPro" id="IPR032706">
    <property type="entry name" value="Spt6_HHH"/>
</dbReference>
<dbReference type="Gene3D" id="1.10.10.2740">
    <property type="entry name" value="Spt6, Death-like domain"/>
    <property type="match status" value="1"/>
</dbReference>
<dbReference type="InterPro" id="IPR003029">
    <property type="entry name" value="S1_domain"/>
</dbReference>
<dbReference type="GO" id="GO:0005694">
    <property type="term" value="C:chromosome"/>
    <property type="evidence" value="ECO:0007669"/>
    <property type="project" value="UniProtKB-SubCell"/>
</dbReference>
<keyword evidence="11" id="KW-1185">Reference proteome</keyword>
<dbReference type="Proteomes" id="UP000036987">
    <property type="component" value="Unassembled WGS sequence"/>
</dbReference>
<evidence type="ECO:0000256" key="6">
    <source>
        <dbReference type="ARBA" id="ARBA00023242"/>
    </source>
</evidence>
<feature type="compositionally biased region" description="Acidic residues" evidence="8">
    <location>
        <begin position="57"/>
        <end position="70"/>
    </location>
</feature>
<feature type="compositionally biased region" description="Basic and acidic residues" evidence="8">
    <location>
        <begin position="1483"/>
        <end position="1493"/>
    </location>
</feature>
<feature type="region of interest" description="Disordered" evidence="8">
    <location>
        <begin position="134"/>
        <end position="155"/>
    </location>
</feature>
<dbReference type="GO" id="GO:0003746">
    <property type="term" value="F:translation elongation factor activity"/>
    <property type="evidence" value="ECO:0007669"/>
    <property type="project" value="UniProtKB-KW"/>
</dbReference>
<reference evidence="11" key="1">
    <citation type="journal article" date="2016" name="Nature">
        <title>The genome of the seagrass Zostera marina reveals angiosperm adaptation to the sea.</title>
        <authorList>
            <person name="Olsen J.L."/>
            <person name="Rouze P."/>
            <person name="Verhelst B."/>
            <person name="Lin Y.-C."/>
            <person name="Bayer T."/>
            <person name="Collen J."/>
            <person name="Dattolo E."/>
            <person name="De Paoli E."/>
            <person name="Dittami S."/>
            <person name="Maumus F."/>
            <person name="Michel G."/>
            <person name="Kersting A."/>
            <person name="Lauritano C."/>
            <person name="Lohaus R."/>
            <person name="Toepel M."/>
            <person name="Tonon T."/>
            <person name="Vanneste K."/>
            <person name="Amirebrahimi M."/>
            <person name="Brakel J."/>
            <person name="Bostroem C."/>
            <person name="Chovatia M."/>
            <person name="Grimwood J."/>
            <person name="Jenkins J.W."/>
            <person name="Jueterbock A."/>
            <person name="Mraz A."/>
            <person name="Stam W.T."/>
            <person name="Tice H."/>
            <person name="Bornberg-Bauer E."/>
            <person name="Green P.J."/>
            <person name="Pearson G.A."/>
            <person name="Procaccini G."/>
            <person name="Duarte C.M."/>
            <person name="Schmutz J."/>
            <person name="Reusch T.B.H."/>
            <person name="Van de Peer Y."/>
        </authorList>
    </citation>
    <scope>NUCLEOTIDE SEQUENCE [LARGE SCALE GENOMIC DNA]</scope>
    <source>
        <strain evidence="11">cv. Finnish</strain>
    </source>
</reference>
<dbReference type="PIRSF" id="PIRSF036947">
    <property type="entry name" value="Spt6"/>
    <property type="match status" value="1"/>
</dbReference>
<dbReference type="EMBL" id="LFYR01001430">
    <property type="protein sequence ID" value="KMZ61789.1"/>
    <property type="molecule type" value="Genomic_DNA"/>
</dbReference>
<evidence type="ECO:0000256" key="8">
    <source>
        <dbReference type="SAM" id="MobiDB-lite"/>
    </source>
</evidence>
<feature type="compositionally biased region" description="Acidic residues" evidence="8">
    <location>
        <begin position="8"/>
        <end position="29"/>
    </location>
</feature>
<dbReference type="Gene3D" id="1.10.150.850">
    <property type="entry name" value="Spt6, helix-hairpin-helix domain"/>
    <property type="match status" value="1"/>
</dbReference>
<dbReference type="GO" id="GO:0140673">
    <property type="term" value="P:transcription elongation-coupled chromatin remodeling"/>
    <property type="evidence" value="ECO:0007669"/>
    <property type="project" value="InterPro"/>
</dbReference>
<dbReference type="InterPro" id="IPR035420">
    <property type="entry name" value="Spt6_SH2"/>
</dbReference>
<dbReference type="InterPro" id="IPR028088">
    <property type="entry name" value="Spt6_HTH_DNA-bd_dom"/>
</dbReference>
<dbReference type="InterPro" id="IPR037027">
    <property type="entry name" value="YqgF/RNaseH-like_dom_sf"/>
</dbReference>
<feature type="compositionally biased region" description="Basic and acidic residues" evidence="8">
    <location>
        <begin position="1503"/>
        <end position="1513"/>
    </location>
</feature>
<dbReference type="CDD" id="cd09928">
    <property type="entry name" value="SH2_Cterm_SPT6_like"/>
    <property type="match status" value="1"/>
</dbReference>
<dbReference type="GO" id="GO:0006368">
    <property type="term" value="P:transcription elongation by RNA polymerase II"/>
    <property type="evidence" value="ECO:0000318"/>
    <property type="project" value="GO_Central"/>
</dbReference>
<dbReference type="InterPro" id="IPR023319">
    <property type="entry name" value="Tex-like_HTH_dom_sf"/>
</dbReference>
<protein>
    <recommendedName>
        <fullName evidence="7">Transcription elongation factor spt6</fullName>
    </recommendedName>
</protein>
<keyword evidence="10" id="KW-0648">Protein biosynthesis</keyword>
<dbReference type="InterPro" id="IPR035019">
    <property type="entry name" value="Spt6_SH2_N"/>
</dbReference>
<organism evidence="10 11">
    <name type="scientific">Zostera marina</name>
    <name type="common">Eelgrass</name>
    <dbReference type="NCBI Taxonomy" id="29655"/>
    <lineage>
        <taxon>Eukaryota</taxon>
        <taxon>Viridiplantae</taxon>
        <taxon>Streptophyta</taxon>
        <taxon>Embryophyta</taxon>
        <taxon>Tracheophyta</taxon>
        <taxon>Spermatophyta</taxon>
        <taxon>Magnoliopsida</taxon>
        <taxon>Liliopsida</taxon>
        <taxon>Zosteraceae</taxon>
        <taxon>Zostera</taxon>
    </lineage>
</organism>
<dbReference type="InterPro" id="IPR028231">
    <property type="entry name" value="Spt6_YqgF"/>
</dbReference>
<dbReference type="GO" id="GO:0042393">
    <property type="term" value="F:histone binding"/>
    <property type="evidence" value="ECO:0000318"/>
    <property type="project" value="GO_Central"/>
</dbReference>
<dbReference type="InterPro" id="IPR010994">
    <property type="entry name" value="RuvA_2-like"/>
</dbReference>
<dbReference type="CDD" id="cd09918">
    <property type="entry name" value="SH2_Nterm_SPT6_like"/>
    <property type="match status" value="1"/>
</dbReference>
<keyword evidence="10" id="KW-0251">Elongation factor</keyword>
<feature type="compositionally biased region" description="Gly residues" evidence="8">
    <location>
        <begin position="1576"/>
        <end position="1642"/>
    </location>
</feature>
<dbReference type="Gene3D" id="3.30.505.10">
    <property type="entry name" value="SH2 domain"/>
    <property type="match status" value="2"/>
</dbReference>
<dbReference type="Pfam" id="PF14635">
    <property type="entry name" value="HHH_7"/>
    <property type="match status" value="1"/>
</dbReference>
<dbReference type="GO" id="GO:0008023">
    <property type="term" value="C:transcription elongation factor complex"/>
    <property type="evidence" value="ECO:0000318"/>
    <property type="project" value="GO_Central"/>
</dbReference>
<dbReference type="GO" id="GO:0003677">
    <property type="term" value="F:DNA binding"/>
    <property type="evidence" value="ECO:0007669"/>
    <property type="project" value="InterPro"/>
</dbReference>
<feature type="compositionally biased region" description="Basic and acidic residues" evidence="8">
    <location>
        <begin position="71"/>
        <end position="81"/>
    </location>
</feature>
<evidence type="ECO:0000256" key="4">
    <source>
        <dbReference type="ARBA" id="ARBA00022454"/>
    </source>
</evidence>
<dbReference type="Gene3D" id="2.40.50.140">
    <property type="entry name" value="Nucleic acid-binding proteins"/>
    <property type="match status" value="1"/>
</dbReference>
<dbReference type="InterPro" id="IPR006641">
    <property type="entry name" value="YqgF/RNaseH-like_dom"/>
</dbReference>
<dbReference type="InterPro" id="IPR041692">
    <property type="entry name" value="HHH_9"/>
</dbReference>
<evidence type="ECO:0000256" key="7">
    <source>
        <dbReference type="PIRNR" id="PIRNR036947"/>
    </source>
</evidence>
<dbReference type="Pfam" id="PF14632">
    <property type="entry name" value="SPT6_acidic"/>
    <property type="match status" value="1"/>
</dbReference>
<feature type="compositionally biased region" description="Basic and acidic residues" evidence="8">
    <location>
        <begin position="1643"/>
        <end position="1653"/>
    </location>
</feature>
<dbReference type="SUPFAM" id="SSF47781">
    <property type="entry name" value="RuvA domain 2-like"/>
    <property type="match status" value="2"/>
</dbReference>
<dbReference type="SMART" id="SM00732">
    <property type="entry name" value="YqgFc"/>
    <property type="match status" value="1"/>
</dbReference>
<dbReference type="SUPFAM" id="SSF53098">
    <property type="entry name" value="Ribonuclease H-like"/>
    <property type="match status" value="1"/>
</dbReference>
<dbReference type="Gene3D" id="3.30.420.140">
    <property type="entry name" value="YqgF/RNase H-like domain"/>
    <property type="match status" value="1"/>
</dbReference>
<dbReference type="InterPro" id="IPR036860">
    <property type="entry name" value="SH2_dom_sf"/>
</dbReference>
<dbReference type="SUPFAM" id="SSF158832">
    <property type="entry name" value="Tex N-terminal region-like"/>
    <property type="match status" value="1"/>
</dbReference>
<feature type="compositionally biased region" description="Acidic residues" evidence="8">
    <location>
        <begin position="36"/>
        <end position="49"/>
    </location>
</feature>
<dbReference type="FunFam" id="3.30.505.10:FF:000050">
    <property type="entry name" value="Transcription elongation factor spt6"/>
    <property type="match status" value="1"/>
</dbReference>
<evidence type="ECO:0000256" key="2">
    <source>
        <dbReference type="ARBA" id="ARBA00004286"/>
    </source>
</evidence>
<gene>
    <name evidence="10" type="ORF">ZOSMA_4G00780</name>
</gene>
<comment type="subcellular location">
    <subcellularLocation>
        <location evidence="2">Chromosome</location>
    </subcellularLocation>
    <subcellularLocation>
        <location evidence="1 7">Nucleus</location>
    </subcellularLocation>
</comment>
<dbReference type="Pfam" id="PF14639">
    <property type="entry name" value="YqgF"/>
    <property type="match status" value="1"/>
</dbReference>
<dbReference type="Pfam" id="PF21710">
    <property type="entry name" value="Spt6_S1"/>
    <property type="match status" value="1"/>
</dbReference>
<dbReference type="InterPro" id="IPR012340">
    <property type="entry name" value="NA-bd_OB-fold"/>
</dbReference>
<dbReference type="SMART" id="SM00316">
    <property type="entry name" value="S1"/>
    <property type="match status" value="1"/>
</dbReference>
<dbReference type="Gene3D" id="1.10.3500.10">
    <property type="entry name" value="Tex N-terminal region-like"/>
    <property type="match status" value="1"/>
</dbReference>
<dbReference type="InterPro" id="IPR035018">
    <property type="entry name" value="Spt6_SH2_C"/>
</dbReference>
<dbReference type="OMA" id="GYFYLCF"/>
<dbReference type="InterPro" id="IPR017072">
    <property type="entry name" value="TF_Spt6"/>
</dbReference>
<evidence type="ECO:0000313" key="10">
    <source>
        <dbReference type="EMBL" id="KMZ61789.1"/>
    </source>
</evidence>
<dbReference type="FunFam" id="1.10.10.2740:FF:000002">
    <property type="entry name" value="Transcription elongation factor Spt6"/>
    <property type="match status" value="1"/>
</dbReference>
<dbReference type="InterPro" id="IPR028083">
    <property type="entry name" value="Spt6_acidic_N_dom"/>
</dbReference>
<evidence type="ECO:0000256" key="5">
    <source>
        <dbReference type="ARBA" id="ARBA00023163"/>
    </source>
</evidence>
<dbReference type="SUPFAM" id="SSF50249">
    <property type="entry name" value="Nucleic acid-binding proteins"/>
    <property type="match status" value="1"/>
</dbReference>
<sequence>MTGRVVSDEEDDVYEREDMDVVEPDAVEEDGGRDAVEDEDDEEDEEGQNEYEKDGFIVDDDEEEEPDEEGDGRGNSDEEERHKKKKKRRRDSEKIFVLDEDDYELLQDNNITNFHRPKPVNKKFKRLVKAGRDGEGRSAFSDEEEDDMIGHSGRTDEEKLKYSLFGDDESAPLEDIAEEEHQEEEEDIDIGEDDEMADFIVDEEDVDEDGVPVRRNKVKKKKARQAGGVSSSALQEAHDIFGDVDDYLRIRKMGLSTSGGDSQVWGEKRIEDEFEPQIIEKNYMTNKDNIIRDRDEPERIQLFEEITSYPPVDDKSIEDEATWIYDQLISGPFSTIFSKLLENISKDEQKNLYKEDIGNVLMMLHVQKFDIPFIAMYRKELCLNLIKNPEQEDLNSNSDSERTPNLKWHKVLWAIQSLDMKWLLIQKRKLVLRTHYGKRFQEETMKSYEETRVMHIHRVFKAICDALKDARTEREVDDVDMKFNLHFPPGEVDAVAVEGQHKRPKRKSFYSTCCKAGLWEVSNKIGRTSEQLGLLLALIPDETLEELMDAKETPDEVAANFTCALFEKPADVLKGARYMASVEISCEPNIRKHVRTIFMEKAVVSTSPTPEGNAIIDDFHQLSGEKWLKNKPLSSFVDGQWLLIQKAEEDKLLQVSLSLPEPIQKKLMDDANDYYTSEFVSKPAKLWNMQRNMILNDSFLNFILPSMEKEARLVLTSRAKNWLLMEYGKQLWTKVSVGPYPRKDKDKDKDNVAVNEEEFAPRVMSCCWGPGKPATTFVMLDSAGEVLDVLYAGSISLRSHGINEQKKKNDQQNLLRFISDHQPSVICVGAANTSCKPLKDEINEVIFKILENHPGYVSPDFELAPVFGDESLPRLYENSMISSDQLPGQTGIVKRAVALGRYRQNPLAMVATLCGLEKEILSWKLCPLEHFLTSDEKYGMIEQVMVDATNQIGIDINMACSHEWLFAPLQFISGLGPRKASSLQRALVRAGSIFSRKEITMGVLKKKVFINCAGFLRVRRSGAASTSSQIIDLLDDTRIHPESYDLAKKMAKDAYSHEQGGDPDDMDEDSQEMAIEHVRDHPDTLKSLNIGEYAQSLEDNHGTRKRETVCDIKSELVRGFEDWRNPYSEPNPDEEFEMISGETDETLSEGSIIQVSVRFVQEQRVVCQLDSGLKGFISIQDFADRELSPDELQDMVHEGDILTCKIRSVQKARCLVYLTHKESDLRRKYNSKPRGEYYQENHTFIRGLHDKERKERERAKSRVKTRMIVHPNFFNFCKDDAKKYLSDKEVGEKIIHPSSRGPSYLTLTLKVYDGVYAHKEIIESDKDKSDITSFLRIGKKLSIGDSTYEDLDEVVYRYVDPLVLHLKSMIQYRKFRAGDKTYIDNLLKVEKSENPSRILYCFGIAHEYPGSFILTYIRSSNPHHEYVGLYPKGFKFRKREFTDIDHLVAYFQRHINDSPQPDISSVAAVVPIRSPATGGSSDSRWKSQMDSDGGRSSVPRNGSRFDQRSRDCHPSGAPRPFGRGGGRGRGNNNNSDTGYGTSKWSSGVVNDGEDELSSFPGAKVQNSPGREKFPGSWGGGNSYRGGGGGNGGDGSWGGGGGGNGGGGSWGGGGEGNGGGSSWGDGGNGGGNEGACGSNWGGGDESKDLPHDGSKGWADSARLIPPPPAGGSGWSS</sequence>
<keyword evidence="5 7" id="KW-0804">Transcription</keyword>
<dbReference type="InterPro" id="IPR012337">
    <property type="entry name" value="RNaseH-like_sf"/>
</dbReference>
<comment type="caution">
    <text evidence="10">The sequence shown here is derived from an EMBL/GenBank/DDBJ whole genome shotgun (WGS) entry which is preliminary data.</text>
</comment>
<dbReference type="InterPro" id="IPR023323">
    <property type="entry name" value="Tex-like_dom_sf"/>
</dbReference>
<evidence type="ECO:0000313" key="11">
    <source>
        <dbReference type="Proteomes" id="UP000036987"/>
    </source>
</evidence>
<dbReference type="PROSITE" id="PS50126">
    <property type="entry name" value="S1"/>
    <property type="match status" value="1"/>
</dbReference>
<dbReference type="FunFam" id="3.30.505.10:FF:000047">
    <property type="entry name" value="Transcription elongation factor spt6"/>
    <property type="match status" value="1"/>
</dbReference>
<comment type="similarity">
    <text evidence="3 7">Belongs to the SPT6 family.</text>
</comment>
<dbReference type="OrthoDB" id="995477at2759"/>
<dbReference type="GO" id="GO:0034728">
    <property type="term" value="P:nucleosome organization"/>
    <property type="evidence" value="ECO:0000318"/>
    <property type="project" value="GO_Central"/>
</dbReference>
<dbReference type="InterPro" id="IPR042066">
    <property type="entry name" value="Spt6_death-like"/>
</dbReference>
<comment type="function">
    <text evidence="7">Transcription elongation factor that enhances transcription elongation by RNA polymerase II (RNAPII).</text>
</comment>
<accession>A0A0K9NYH8</accession>
<dbReference type="PANTHER" id="PTHR10145">
    <property type="entry name" value="TRANSCRIPTION ELONGATION FACTOR SPT6"/>
    <property type="match status" value="1"/>
</dbReference>
<dbReference type="Pfam" id="PF14633">
    <property type="entry name" value="SH2_2"/>
    <property type="match status" value="1"/>
</dbReference>
<evidence type="ECO:0000256" key="3">
    <source>
        <dbReference type="ARBA" id="ARBA00009253"/>
    </source>
</evidence>
<keyword evidence="4" id="KW-0158">Chromosome</keyword>
<dbReference type="PANTHER" id="PTHR10145:SF6">
    <property type="entry name" value="TRANSCRIPTION ELONGATION FACTOR SPT6"/>
    <property type="match status" value="1"/>
</dbReference>
<dbReference type="GO" id="GO:0031491">
    <property type="term" value="F:nucleosome binding"/>
    <property type="evidence" value="ECO:0000318"/>
    <property type="project" value="GO_Central"/>
</dbReference>
<feature type="region of interest" description="Disordered" evidence="8">
    <location>
        <begin position="1"/>
        <end position="91"/>
    </location>
</feature>
<dbReference type="Pfam" id="PF14641">
    <property type="entry name" value="HTH_44"/>
    <property type="match status" value="1"/>
</dbReference>
<evidence type="ECO:0000259" key="9">
    <source>
        <dbReference type="PROSITE" id="PS50126"/>
    </source>
</evidence>
<proteinExistence type="inferred from homology"/>
<dbReference type="STRING" id="29655.A0A0K9NYH8"/>
<dbReference type="Pfam" id="PF17674">
    <property type="entry name" value="HHH_9"/>
    <property type="match status" value="1"/>
</dbReference>
<dbReference type="Gene3D" id="1.10.10.650">
    <property type="entry name" value="RuvA domain 2-like"/>
    <property type="match status" value="1"/>
</dbReference>
<feature type="region of interest" description="Disordered" evidence="8">
    <location>
        <begin position="1474"/>
        <end position="1675"/>
    </location>
</feature>